<dbReference type="InterPro" id="IPR005135">
    <property type="entry name" value="Endo/exonuclease/phosphatase"/>
</dbReference>
<dbReference type="InterPro" id="IPR036691">
    <property type="entry name" value="Endo/exonu/phosph_ase_sf"/>
</dbReference>
<name>A0ABP7XY62_9ACTN</name>
<dbReference type="Pfam" id="PF03372">
    <property type="entry name" value="Exo_endo_phos"/>
    <property type="match status" value="1"/>
</dbReference>
<sequence>MKKVALGLPLLLMAPLMLLFLGMGNANIAAVQAACGTAATSPGGMFGIGTLNWRGASHYKSNPHPGEQPYAVRVPNMVAKIGASGASIIGFQEFESVQAQAFLNATHGAWAIVKGHAHGKPATADSIAYQPGVWTVAEVRYVAIKYGGPTVQIPLVRFTSTKGLGSIWVLNTHNPADVVNGNDAMRDDAVRAEANALRQLQTSEPTTPLFLTGDMNDKARFKNLFLTTAGSGWSSANTDDNQIDWIMGSPTVTFSGTVVDQSTKDNAHDYTDHPFVYTSAQLTNGPSAGDTAASTGQAGTGNDLGVMPTSINATPGGRVNGNILIANANIKLRSGFTPGVRALAAPAPDFITLNEVGDVPIAQMQADAPGYGAYRDPTPVRAADGGARSLDNAIMWRTDTWKMLAGGRVRIVQDDHVIFHGSNKNWGRWAIWGVFQRTDGAVVSVISSHQMTNPFRYPNSQWGDQPFTRATQYGQGMDYLVQLAAKLAAYGPVFLGGDMNSHPGDGPESAAAKMQAAGFSHTKDSGVIYNFYAAPVSIEKTWEISKAAVHSDHPALFTRMAMNGAGPGGPTSVTSGAGVENIDTGTTCPPCPSTYGDAGSVVLQNVAATDSSSGAQVAAKAAYQAGFRGEDLVTAVAIAHVESSWNPNASNGTHFGLWQMAASHQGLVPGWNQPGDIFDPLLNARYAFALYSGRLGSGEAKFADWLPFEHADYHQYLDQARQAVAAAVGTGALTPVADTGASCAASAITVAGDLSAALSARINAMQHTPGGLCGLSWTHGAPCTYSGQCPKVVDALYGGPGVGRGYGNGQDVAQGIINAGLAQAHGTGLDPLPPVGAVVSYNRGDGVGHVAIYVGNGKIFGNDFGCSANGVYGCVGFADVHTPSGSVTWALPKAGFDLGGMPAAVA</sequence>
<dbReference type="EMBL" id="BAAAZH010000031">
    <property type="protein sequence ID" value="GAA4127676.1"/>
    <property type="molecule type" value="Genomic_DNA"/>
</dbReference>
<evidence type="ECO:0000313" key="4">
    <source>
        <dbReference type="Proteomes" id="UP001501495"/>
    </source>
</evidence>
<gene>
    <name evidence="3" type="ORF">GCM10022215_38400</name>
</gene>
<organism evidence="3 4">
    <name type="scientific">Nocardioides fonticola</name>
    <dbReference type="NCBI Taxonomy" id="450363"/>
    <lineage>
        <taxon>Bacteria</taxon>
        <taxon>Bacillati</taxon>
        <taxon>Actinomycetota</taxon>
        <taxon>Actinomycetes</taxon>
        <taxon>Propionibacteriales</taxon>
        <taxon>Nocardioidaceae</taxon>
        <taxon>Nocardioides</taxon>
    </lineage>
</organism>
<feature type="domain" description="Endonuclease/exonuclease/phosphatase" evidence="1">
    <location>
        <begin position="79"/>
        <end position="263"/>
    </location>
</feature>
<dbReference type="SUPFAM" id="SSF53955">
    <property type="entry name" value="Lysozyme-like"/>
    <property type="match status" value="1"/>
</dbReference>
<comment type="caution">
    <text evidence="3">The sequence shown here is derived from an EMBL/GenBank/DDBJ whole genome shotgun (WGS) entry which is preliminary data.</text>
</comment>
<dbReference type="Gene3D" id="1.10.530.10">
    <property type="match status" value="1"/>
</dbReference>
<dbReference type="Gene3D" id="3.60.10.10">
    <property type="entry name" value="Endonuclease/exonuclease/phosphatase"/>
    <property type="match status" value="2"/>
</dbReference>
<dbReference type="RefSeq" id="WP_344735109.1">
    <property type="nucleotide sequence ID" value="NZ_BAAAZH010000031.1"/>
</dbReference>
<reference evidence="4" key="1">
    <citation type="journal article" date="2019" name="Int. J. Syst. Evol. Microbiol.">
        <title>The Global Catalogue of Microorganisms (GCM) 10K type strain sequencing project: providing services to taxonomists for standard genome sequencing and annotation.</title>
        <authorList>
            <consortium name="The Broad Institute Genomics Platform"/>
            <consortium name="The Broad Institute Genome Sequencing Center for Infectious Disease"/>
            <person name="Wu L."/>
            <person name="Ma J."/>
        </authorList>
    </citation>
    <scope>NUCLEOTIDE SEQUENCE [LARGE SCALE GENOMIC DNA]</scope>
    <source>
        <strain evidence="4">JCM 16703</strain>
    </source>
</reference>
<evidence type="ECO:0000259" key="2">
    <source>
        <dbReference type="Pfam" id="PF18896"/>
    </source>
</evidence>
<feature type="domain" description="Transglycosylase SLT" evidence="2">
    <location>
        <begin position="620"/>
        <end position="691"/>
    </location>
</feature>
<dbReference type="SUPFAM" id="SSF56219">
    <property type="entry name" value="DNase I-like"/>
    <property type="match status" value="2"/>
</dbReference>
<evidence type="ECO:0000313" key="3">
    <source>
        <dbReference type="EMBL" id="GAA4127676.1"/>
    </source>
</evidence>
<accession>A0ABP7XY62</accession>
<proteinExistence type="predicted"/>
<dbReference type="InterPro" id="IPR023346">
    <property type="entry name" value="Lysozyme-like_dom_sf"/>
</dbReference>
<dbReference type="Pfam" id="PF18896">
    <property type="entry name" value="SLT_3"/>
    <property type="match status" value="1"/>
</dbReference>
<dbReference type="Proteomes" id="UP001501495">
    <property type="component" value="Unassembled WGS sequence"/>
</dbReference>
<protein>
    <recommendedName>
        <fullName evidence="5">Transglycosylase SLT domain-containing protein</fullName>
    </recommendedName>
</protein>
<keyword evidence="4" id="KW-1185">Reference proteome</keyword>
<evidence type="ECO:0000259" key="1">
    <source>
        <dbReference type="Pfam" id="PF03372"/>
    </source>
</evidence>
<evidence type="ECO:0008006" key="5">
    <source>
        <dbReference type="Google" id="ProtNLM"/>
    </source>
</evidence>
<dbReference type="InterPro" id="IPR043992">
    <property type="entry name" value="SLT_3"/>
</dbReference>